<dbReference type="PANTHER" id="PTHR30203">
    <property type="entry name" value="OUTER MEMBRANE CATION EFFLUX PROTEIN"/>
    <property type="match status" value="1"/>
</dbReference>
<dbReference type="Gene3D" id="1.20.1600.10">
    <property type="entry name" value="Outer membrane efflux proteins (OEP)"/>
    <property type="match status" value="1"/>
</dbReference>
<dbReference type="GO" id="GO:0015562">
    <property type="term" value="F:efflux transmembrane transporter activity"/>
    <property type="evidence" value="ECO:0007669"/>
    <property type="project" value="InterPro"/>
</dbReference>
<evidence type="ECO:0008006" key="2">
    <source>
        <dbReference type="Google" id="ProtNLM"/>
    </source>
</evidence>
<feature type="non-terminal residue" evidence="1">
    <location>
        <position position="199"/>
    </location>
</feature>
<gene>
    <name evidence="1" type="ORF">S03H2_24334</name>
</gene>
<dbReference type="EMBL" id="BARU01013493">
    <property type="protein sequence ID" value="GAH37468.1"/>
    <property type="molecule type" value="Genomic_DNA"/>
</dbReference>
<evidence type="ECO:0000313" key="1">
    <source>
        <dbReference type="EMBL" id="GAH37468.1"/>
    </source>
</evidence>
<reference evidence="1" key="1">
    <citation type="journal article" date="2014" name="Front. Microbiol.">
        <title>High frequency of phylogenetically diverse reductive dehalogenase-homologous genes in deep subseafloor sedimentary metagenomes.</title>
        <authorList>
            <person name="Kawai M."/>
            <person name="Futagami T."/>
            <person name="Toyoda A."/>
            <person name="Takaki Y."/>
            <person name="Nishi S."/>
            <person name="Hori S."/>
            <person name="Arai W."/>
            <person name="Tsubouchi T."/>
            <person name="Morono Y."/>
            <person name="Uchiyama I."/>
            <person name="Ito T."/>
            <person name="Fujiyama A."/>
            <person name="Inagaki F."/>
            <person name="Takami H."/>
        </authorList>
    </citation>
    <scope>NUCLEOTIDE SEQUENCE</scope>
    <source>
        <strain evidence="1">Expedition CK06-06</strain>
    </source>
</reference>
<dbReference type="SUPFAM" id="SSF56954">
    <property type="entry name" value="Outer membrane efflux proteins (OEP)"/>
    <property type="match status" value="1"/>
</dbReference>
<organism evidence="1">
    <name type="scientific">marine sediment metagenome</name>
    <dbReference type="NCBI Taxonomy" id="412755"/>
    <lineage>
        <taxon>unclassified sequences</taxon>
        <taxon>metagenomes</taxon>
        <taxon>ecological metagenomes</taxon>
    </lineage>
</organism>
<dbReference type="AlphaFoldDB" id="X1GWW2"/>
<accession>X1GWW2</accession>
<feature type="non-terminal residue" evidence="1">
    <location>
        <position position="1"/>
    </location>
</feature>
<dbReference type="InterPro" id="IPR010131">
    <property type="entry name" value="MdtP/NodT-like"/>
</dbReference>
<dbReference type="PANTHER" id="PTHR30203:SF33">
    <property type="entry name" value="BLR4455 PROTEIN"/>
    <property type="match status" value="1"/>
</dbReference>
<protein>
    <recommendedName>
        <fullName evidence="2">Outer membrane efflux protein</fullName>
    </recommendedName>
</protein>
<sequence>DLDELRLPSTLPPALPAQIVERRPDVRAAEAQVRSASAQVGVAVANRLPQFSLSANYGGSSEKFTKMFSDHNVFWAVVGSATQTVFDFGALKHKQKSAEAALDQAAAQYRGVVLSAFQNVADALYALDADAKALAAAERAEASAKKTLDLTRKQLDAGFINAIALLGAQQSYQQARIALIQARAARLNDTAALFQALGG</sequence>
<proteinExistence type="predicted"/>
<comment type="caution">
    <text evidence="1">The sequence shown here is derived from an EMBL/GenBank/DDBJ whole genome shotgun (WGS) entry which is preliminary data.</text>
</comment>
<name>X1GWW2_9ZZZZ</name>
<dbReference type="InterPro" id="IPR003423">
    <property type="entry name" value="OMP_efflux"/>
</dbReference>
<dbReference type="Pfam" id="PF02321">
    <property type="entry name" value="OEP"/>
    <property type="match status" value="1"/>
</dbReference>